<evidence type="ECO:0000256" key="5">
    <source>
        <dbReference type="ARBA" id="ARBA00023180"/>
    </source>
</evidence>
<feature type="active site" evidence="6">
    <location>
        <position position="99"/>
    </location>
</feature>
<comment type="caution">
    <text evidence="8">The sequence shown here is derived from an EMBL/GenBank/DDBJ whole genome shotgun (WGS) entry which is preliminary data.</text>
</comment>
<dbReference type="InterPro" id="IPR032799">
    <property type="entry name" value="TAXi_C"/>
</dbReference>
<dbReference type="PANTHER" id="PTHR13683">
    <property type="entry name" value="ASPARTYL PROTEASES"/>
    <property type="match status" value="1"/>
</dbReference>
<keyword evidence="4" id="KW-0378">Hydrolase</keyword>
<dbReference type="AlphaFoldDB" id="A0A5N6LIR0"/>
<name>A0A5N6LIR0_9ASTR</name>
<evidence type="ECO:0000313" key="8">
    <source>
        <dbReference type="EMBL" id="KAD1969843.1"/>
    </source>
</evidence>
<organism evidence="8 9">
    <name type="scientific">Mikania micrantha</name>
    <name type="common">bitter vine</name>
    <dbReference type="NCBI Taxonomy" id="192012"/>
    <lineage>
        <taxon>Eukaryota</taxon>
        <taxon>Viridiplantae</taxon>
        <taxon>Streptophyta</taxon>
        <taxon>Embryophyta</taxon>
        <taxon>Tracheophyta</taxon>
        <taxon>Spermatophyta</taxon>
        <taxon>Magnoliopsida</taxon>
        <taxon>eudicotyledons</taxon>
        <taxon>Gunneridae</taxon>
        <taxon>Pentapetalae</taxon>
        <taxon>asterids</taxon>
        <taxon>campanulids</taxon>
        <taxon>Asterales</taxon>
        <taxon>Asteraceae</taxon>
        <taxon>Asteroideae</taxon>
        <taxon>Heliantheae alliance</taxon>
        <taxon>Eupatorieae</taxon>
        <taxon>Mikania</taxon>
    </lineage>
</organism>
<dbReference type="InterPro" id="IPR021109">
    <property type="entry name" value="Peptidase_aspartic_dom_sf"/>
</dbReference>
<evidence type="ECO:0000313" key="9">
    <source>
        <dbReference type="Proteomes" id="UP000326396"/>
    </source>
</evidence>
<dbReference type="PRINTS" id="PR00792">
    <property type="entry name" value="PEPSIN"/>
</dbReference>
<dbReference type="EMBL" id="SZYD01000287">
    <property type="protein sequence ID" value="KAD1969843.1"/>
    <property type="molecule type" value="Genomic_DNA"/>
</dbReference>
<dbReference type="GO" id="GO:0006508">
    <property type="term" value="P:proteolysis"/>
    <property type="evidence" value="ECO:0007669"/>
    <property type="project" value="UniProtKB-KW"/>
</dbReference>
<evidence type="ECO:0000256" key="4">
    <source>
        <dbReference type="ARBA" id="ARBA00022801"/>
    </source>
</evidence>
<keyword evidence="3" id="KW-0064">Aspartyl protease</keyword>
<keyword evidence="2" id="KW-0645">Protease</keyword>
<accession>A0A5N6LIR0</accession>
<evidence type="ECO:0000256" key="3">
    <source>
        <dbReference type="ARBA" id="ARBA00022750"/>
    </source>
</evidence>
<dbReference type="Proteomes" id="UP000326396">
    <property type="component" value="Unassembled WGS sequence"/>
</dbReference>
<protein>
    <recommendedName>
        <fullName evidence="7">Peptidase A1 domain-containing protein</fullName>
    </recommendedName>
</protein>
<feature type="domain" description="Peptidase A1" evidence="7">
    <location>
        <begin position="81"/>
        <end position="434"/>
    </location>
</feature>
<dbReference type="SUPFAM" id="SSF50630">
    <property type="entry name" value="Acid proteases"/>
    <property type="match status" value="1"/>
</dbReference>
<evidence type="ECO:0000259" key="7">
    <source>
        <dbReference type="PROSITE" id="PS51767"/>
    </source>
</evidence>
<keyword evidence="9" id="KW-1185">Reference proteome</keyword>
<gene>
    <name evidence="8" type="ORF">E3N88_42087</name>
</gene>
<dbReference type="GO" id="GO:0004190">
    <property type="term" value="F:aspartic-type endopeptidase activity"/>
    <property type="evidence" value="ECO:0007669"/>
    <property type="project" value="UniProtKB-KW"/>
</dbReference>
<dbReference type="Gene3D" id="2.40.70.10">
    <property type="entry name" value="Acid Proteases"/>
    <property type="match status" value="2"/>
</dbReference>
<dbReference type="InterPro" id="IPR033121">
    <property type="entry name" value="PEPTIDASE_A1"/>
</dbReference>
<dbReference type="InterPro" id="IPR032861">
    <property type="entry name" value="TAXi_N"/>
</dbReference>
<comment type="similarity">
    <text evidence="1">Belongs to the peptidase A1 family.</text>
</comment>
<reference evidence="8 9" key="1">
    <citation type="submission" date="2019-05" db="EMBL/GenBank/DDBJ databases">
        <title>Mikania micrantha, genome provides insights into the molecular mechanism of rapid growth.</title>
        <authorList>
            <person name="Liu B."/>
        </authorList>
    </citation>
    <scope>NUCLEOTIDE SEQUENCE [LARGE SCALE GENOMIC DNA]</scope>
    <source>
        <strain evidence="8">NLD-2019</strain>
        <tissue evidence="8">Leaf</tissue>
    </source>
</reference>
<sequence length="488" mass="53631">MDACNRGFVLVCFFVFVVVAVLQLGSWVSANVVFQVQHKFTGDNNSLTAFKAHDSYRHRRILADADLPLGGDSSPSSVALYFTKIQIGTPPRDYHVQVDTASDILWVNCAGCVNCPQKSDLGIPLTLYDPMHSSTSRFITCDQDFCTATLDPSNNECILGTRCSYVVRYGDGSSTTGYFVRDDVQLARISGDLQTSDMKGNIMFGCGARQSGGLGKSQQALDGILGFGESNSSLISQLASSKKVKKMFSHCLSGSKGGIFAIGEVVHPKVNSTPILPNMAHFTIELKAIEVGGEFIRLPTDIFNTAAKRGTIIDSGTTLAYFPEEVHSQIIKKIMASQPNANIYIADHQFTCYKGLGNVDDSFPTITFHFADVLKLKLYPHQYIFKTHRNYWCIGFLSNGNYPRQGRDSILLGDIVLTDRLVTYNMEDRTLGWTEYDCSSSIKVRDEESGMIYTVGAHDISYTSGAGRANGSVFVLLLFVITTIMVMH</sequence>
<dbReference type="Pfam" id="PF14543">
    <property type="entry name" value="TAXi_N"/>
    <property type="match status" value="1"/>
</dbReference>
<dbReference type="Pfam" id="PF14541">
    <property type="entry name" value="TAXi_C"/>
    <property type="match status" value="1"/>
</dbReference>
<dbReference type="OrthoDB" id="2747330at2759"/>
<evidence type="ECO:0000256" key="6">
    <source>
        <dbReference type="PIRSR" id="PIRSR601461-1"/>
    </source>
</evidence>
<proteinExistence type="inferred from homology"/>
<feature type="active site" evidence="6">
    <location>
        <position position="314"/>
    </location>
</feature>
<dbReference type="PANTHER" id="PTHR13683:SF768">
    <property type="entry name" value="EUKARYOTIC ASPARTYL PROTEASE FAMILY PROTEIN"/>
    <property type="match status" value="1"/>
</dbReference>
<dbReference type="PROSITE" id="PS51767">
    <property type="entry name" value="PEPTIDASE_A1"/>
    <property type="match status" value="1"/>
</dbReference>
<dbReference type="InterPro" id="IPR001461">
    <property type="entry name" value="Aspartic_peptidase_A1"/>
</dbReference>
<evidence type="ECO:0000256" key="2">
    <source>
        <dbReference type="ARBA" id="ARBA00022670"/>
    </source>
</evidence>
<keyword evidence="5" id="KW-0325">Glycoprotein</keyword>
<dbReference type="CDD" id="cd05476">
    <property type="entry name" value="pepsin_A_like_plant"/>
    <property type="match status" value="1"/>
</dbReference>
<dbReference type="InterPro" id="IPR034161">
    <property type="entry name" value="Pepsin-like_plant"/>
</dbReference>
<evidence type="ECO:0000256" key="1">
    <source>
        <dbReference type="ARBA" id="ARBA00007447"/>
    </source>
</evidence>